<evidence type="ECO:0000256" key="1">
    <source>
        <dbReference type="ARBA" id="ARBA00009981"/>
    </source>
</evidence>
<name>A0AAU9CWL0_9GAMM</name>
<accession>A0AAU9CWL0</accession>
<dbReference type="Proteomes" id="UP001321450">
    <property type="component" value="Chromosome"/>
</dbReference>
<keyword evidence="4" id="KW-1185">Reference proteome</keyword>
<comment type="similarity">
    <text evidence="1 2">Belongs to the phD/YefM antitoxin family.</text>
</comment>
<evidence type="ECO:0000313" key="3">
    <source>
        <dbReference type="EMBL" id="BCX88544.1"/>
    </source>
</evidence>
<dbReference type="InterPro" id="IPR036165">
    <property type="entry name" value="YefM-like_sf"/>
</dbReference>
<reference evidence="4" key="1">
    <citation type="journal article" date="2024" name="Int. J. Syst. Evol. Microbiol.">
        <title>Methylomarinovum tepidoasis sp. nov., a moderately thermophilic methanotroph of the family Methylothermaceae isolated from a deep-sea hydrothermal field.</title>
        <authorList>
            <person name="Hirayama H."/>
            <person name="Takaki Y."/>
            <person name="Abe M."/>
            <person name="Miyazaki M."/>
            <person name="Uematsu K."/>
            <person name="Matsui Y."/>
            <person name="Takai K."/>
        </authorList>
    </citation>
    <scope>NUCLEOTIDE SEQUENCE [LARGE SCALE GENOMIC DNA]</scope>
    <source>
        <strain evidence="4">IN45</strain>
    </source>
</reference>
<protein>
    <recommendedName>
        <fullName evidence="2">Antitoxin</fullName>
    </recommendedName>
</protein>
<evidence type="ECO:0000256" key="2">
    <source>
        <dbReference type="RuleBase" id="RU362080"/>
    </source>
</evidence>
<dbReference type="KEGG" id="meiy:MIN45_P0913"/>
<dbReference type="Pfam" id="PF02604">
    <property type="entry name" value="PhdYeFM_antitox"/>
    <property type="match status" value="1"/>
</dbReference>
<dbReference type="Gene3D" id="3.40.1620.10">
    <property type="entry name" value="YefM-like domain"/>
    <property type="match status" value="1"/>
</dbReference>
<dbReference type="EMBL" id="AP024718">
    <property type="protein sequence ID" value="BCX88544.1"/>
    <property type="molecule type" value="Genomic_DNA"/>
</dbReference>
<dbReference type="AlphaFoldDB" id="A0AAU9CWL0"/>
<proteinExistence type="inferred from homology"/>
<gene>
    <name evidence="3" type="ORF">MIN45_P0913</name>
</gene>
<dbReference type="RefSeq" id="WP_286293704.1">
    <property type="nucleotide sequence ID" value="NZ_AP024718.1"/>
</dbReference>
<dbReference type="NCBIfam" id="TIGR01552">
    <property type="entry name" value="phd_fam"/>
    <property type="match status" value="1"/>
</dbReference>
<evidence type="ECO:0000313" key="4">
    <source>
        <dbReference type="Proteomes" id="UP001321450"/>
    </source>
</evidence>
<organism evidence="3 4">
    <name type="scientific">Methylomarinovum tepidoasis</name>
    <dbReference type="NCBI Taxonomy" id="2840183"/>
    <lineage>
        <taxon>Bacteria</taxon>
        <taxon>Pseudomonadati</taxon>
        <taxon>Pseudomonadota</taxon>
        <taxon>Gammaproteobacteria</taxon>
        <taxon>Methylococcales</taxon>
        <taxon>Methylothermaceae</taxon>
        <taxon>Methylomarinovum</taxon>
    </lineage>
</organism>
<sequence>MKIRNRWQLQTAKAKLSALVQRARKEGPQEITVRGEGAVVVLSHEDYERLLKRKPSLVEFLRQSPLREVDLTIERDKTPPRDIDL</sequence>
<dbReference type="SUPFAM" id="SSF143120">
    <property type="entry name" value="YefM-like"/>
    <property type="match status" value="1"/>
</dbReference>
<comment type="function">
    <text evidence="2">Antitoxin component of a type II toxin-antitoxin (TA) system.</text>
</comment>
<dbReference type="InterPro" id="IPR006442">
    <property type="entry name" value="Antitoxin_Phd/YefM"/>
</dbReference>